<keyword evidence="3" id="KW-1185">Reference proteome</keyword>
<comment type="caution">
    <text evidence="2">The sequence shown here is derived from an EMBL/GenBank/DDBJ whole genome shotgun (WGS) entry which is preliminary data.</text>
</comment>
<keyword evidence="2" id="KW-0328">Glycosyltransferase</keyword>
<dbReference type="Pfam" id="PF00535">
    <property type="entry name" value="Glycos_transf_2"/>
    <property type="match status" value="1"/>
</dbReference>
<dbReference type="SUPFAM" id="SSF53448">
    <property type="entry name" value="Nucleotide-diphospho-sugar transferases"/>
    <property type="match status" value="1"/>
</dbReference>
<dbReference type="Proteomes" id="UP001431776">
    <property type="component" value="Unassembled WGS sequence"/>
</dbReference>
<evidence type="ECO:0000259" key="1">
    <source>
        <dbReference type="Pfam" id="PF00535"/>
    </source>
</evidence>
<dbReference type="InterPro" id="IPR050834">
    <property type="entry name" value="Glycosyltransf_2"/>
</dbReference>
<dbReference type="EC" id="2.4.-.-" evidence="2"/>
<dbReference type="RefSeq" id="WP_349243643.1">
    <property type="nucleotide sequence ID" value="NZ_JASCXX010000003.1"/>
</dbReference>
<dbReference type="AlphaFoldDB" id="A0AAW6TSI9"/>
<dbReference type="PANTHER" id="PTHR43685">
    <property type="entry name" value="GLYCOSYLTRANSFERASE"/>
    <property type="match status" value="1"/>
</dbReference>
<evidence type="ECO:0000313" key="2">
    <source>
        <dbReference type="EMBL" id="MDI6448187.1"/>
    </source>
</evidence>
<dbReference type="InterPro" id="IPR001173">
    <property type="entry name" value="Glyco_trans_2-like"/>
</dbReference>
<accession>A0AAW6TSI9</accession>
<name>A0AAW6TSI9_9BACT</name>
<proteinExistence type="predicted"/>
<evidence type="ECO:0000313" key="3">
    <source>
        <dbReference type="Proteomes" id="UP001431776"/>
    </source>
</evidence>
<gene>
    <name evidence="2" type="ORF">QJ522_03935</name>
</gene>
<keyword evidence="2" id="KW-0808">Transferase</keyword>
<protein>
    <submittedName>
        <fullName evidence="2">Glycosyltransferase family 2 protein</fullName>
        <ecNumber evidence="2">2.4.-.-</ecNumber>
    </submittedName>
</protein>
<dbReference type="InterPro" id="IPR029044">
    <property type="entry name" value="Nucleotide-diphossugar_trans"/>
</dbReference>
<feature type="domain" description="Glycosyltransferase 2-like" evidence="1">
    <location>
        <begin position="16"/>
        <end position="171"/>
    </location>
</feature>
<dbReference type="Gene3D" id="3.90.550.10">
    <property type="entry name" value="Spore Coat Polysaccharide Biosynthesis Protein SpsA, Chain A"/>
    <property type="match status" value="1"/>
</dbReference>
<sequence length="278" mass="31812">MKEDVLERDFPWPKITVVTPSYNQGQYLESTILSVLDQSYPHLEYIVVDGGSTDDSIEIIRRYERHLTGWISEEDGGQAHAIEKGFAGATGELLNWINSDDLLFPGALRRIARAWMAEPRADLVAGVHASCDADGRITRISVPPCRAAFSPRCWIFPIGQPSTFFTRRGYLRVGGIRRDLHAIMDRELYYRMMRSGARLVAAKGLVGAFRYHDRGKTACRRDLWRREIPEFMGSNGISSRRHAAARCWMRLVRCIDGSYWRSWAMTRRLRGMMPQAVE</sequence>
<reference evidence="2" key="1">
    <citation type="submission" date="2023-05" db="EMBL/GenBank/DDBJ databases">
        <title>Anaerotaeda fermentans gen. nov., sp. nov., a novel anaerobic planctomycete of the new family within the order Sedimentisphaerales isolated from Taman Peninsula, Russia.</title>
        <authorList>
            <person name="Khomyakova M.A."/>
            <person name="Merkel A.Y."/>
            <person name="Slobodkin A.I."/>
        </authorList>
    </citation>
    <scope>NUCLEOTIDE SEQUENCE</scope>
    <source>
        <strain evidence="2">M17dextr</strain>
    </source>
</reference>
<dbReference type="CDD" id="cd06433">
    <property type="entry name" value="GT_2_WfgS_like"/>
    <property type="match status" value="1"/>
</dbReference>
<dbReference type="GO" id="GO:0016757">
    <property type="term" value="F:glycosyltransferase activity"/>
    <property type="evidence" value="ECO:0007669"/>
    <property type="project" value="UniProtKB-KW"/>
</dbReference>
<dbReference type="PANTHER" id="PTHR43685:SF11">
    <property type="entry name" value="GLYCOSYLTRANSFERASE TAGX-RELATED"/>
    <property type="match status" value="1"/>
</dbReference>
<organism evidence="2 3">
    <name type="scientific">Anaerobaca lacustris</name>
    <dbReference type="NCBI Taxonomy" id="3044600"/>
    <lineage>
        <taxon>Bacteria</taxon>
        <taxon>Pseudomonadati</taxon>
        <taxon>Planctomycetota</taxon>
        <taxon>Phycisphaerae</taxon>
        <taxon>Sedimentisphaerales</taxon>
        <taxon>Anaerobacaceae</taxon>
        <taxon>Anaerobaca</taxon>
    </lineage>
</organism>
<dbReference type="EMBL" id="JASCXX010000003">
    <property type="protein sequence ID" value="MDI6448187.1"/>
    <property type="molecule type" value="Genomic_DNA"/>
</dbReference>